<evidence type="ECO:0000313" key="3">
    <source>
        <dbReference type="Proteomes" id="UP001251374"/>
    </source>
</evidence>
<name>A0ABU1HC62_9GAMM</name>
<gene>
    <name evidence="2" type="ORF">QC821_07245</name>
</gene>
<reference evidence="2 3" key="1">
    <citation type="submission" date="2023-04" db="EMBL/GenBank/DDBJ databases">
        <title>A long-awaited taxogenomic arrangement of the family Halomonadaceae.</title>
        <authorList>
            <person name="De La Haba R."/>
            <person name="Chuvochina M."/>
            <person name="Wittouck S."/>
            <person name="Arahal D.R."/>
            <person name="Sanchez-Porro C."/>
            <person name="Hugenholtz P."/>
            <person name="Ventosa A."/>
        </authorList>
    </citation>
    <scope>NUCLEOTIDE SEQUENCE [LARGE SCALE GENOMIC DNA]</scope>
    <source>
        <strain evidence="2 3">DSM 26770</strain>
    </source>
</reference>
<evidence type="ECO:0000313" key="2">
    <source>
        <dbReference type="EMBL" id="MDR5905061.1"/>
    </source>
</evidence>
<proteinExistence type="predicted"/>
<protein>
    <submittedName>
        <fullName evidence="2">Uncharacterized protein</fullName>
    </submittedName>
</protein>
<evidence type="ECO:0000256" key="1">
    <source>
        <dbReference type="SAM" id="MobiDB-lite"/>
    </source>
</evidence>
<feature type="region of interest" description="Disordered" evidence="1">
    <location>
        <begin position="60"/>
        <end position="80"/>
    </location>
</feature>
<organism evidence="2 3">
    <name type="scientific">Franzmannia qiaohouensis</name>
    <dbReference type="NCBI Taxonomy" id="1329370"/>
    <lineage>
        <taxon>Bacteria</taxon>
        <taxon>Pseudomonadati</taxon>
        <taxon>Pseudomonadota</taxon>
        <taxon>Gammaproteobacteria</taxon>
        <taxon>Oceanospirillales</taxon>
        <taxon>Halomonadaceae</taxon>
        <taxon>Franzmannia</taxon>
    </lineage>
</organism>
<dbReference type="Proteomes" id="UP001251374">
    <property type="component" value="Unassembled WGS sequence"/>
</dbReference>
<dbReference type="RefSeq" id="WP_309718958.1">
    <property type="nucleotide sequence ID" value="NZ_JARWAM010000004.1"/>
</dbReference>
<dbReference type="EMBL" id="JARWAM010000004">
    <property type="protein sequence ID" value="MDR5905061.1"/>
    <property type="molecule type" value="Genomic_DNA"/>
</dbReference>
<feature type="compositionally biased region" description="Low complexity" evidence="1">
    <location>
        <begin position="61"/>
        <end position="80"/>
    </location>
</feature>
<keyword evidence="3" id="KW-1185">Reference proteome</keyword>
<comment type="caution">
    <text evidence="2">The sequence shown here is derived from an EMBL/GenBank/DDBJ whole genome shotgun (WGS) entry which is preliminary data.</text>
</comment>
<sequence length="105" mass="10914">MRHIVRRGGSEKANKAFDGGLGDGASIVARMLMGHNPLHYRARWQEALAAANDFRAGLKRSAGSDAGSAAGQRAGSAFSSGGVPVLVIFGNGEWPHESGNPAFHS</sequence>
<accession>A0ABU1HC62</accession>